<name>A0A9P6D3Q6_PLEER</name>
<gene>
    <name evidence="2" type="ORF">BDN71DRAFT_1433998</name>
</gene>
<feature type="region of interest" description="Disordered" evidence="1">
    <location>
        <begin position="1"/>
        <end position="46"/>
    </location>
</feature>
<comment type="caution">
    <text evidence="2">The sequence shown here is derived from an EMBL/GenBank/DDBJ whole genome shotgun (WGS) entry which is preliminary data.</text>
</comment>
<dbReference type="Proteomes" id="UP000807025">
    <property type="component" value="Unassembled WGS sequence"/>
</dbReference>
<sequence length="239" mass="27045">MYHTAKDKAIANCTKSQHSYHKGPRNKLPSCVSKNTTQDTVTSNKGHAKIYKTPEDQIMANRAKSKCSYNKHKAAISAHKAVRYHVETAPCYILIRNAQKGLLPKLPPDPDVSSNDPVTVSGWLAWTTKLCSKFVALTKGNTTTFMEGLYQGYVVSCWKDKICDAIIKLEGLWKATTHCLNGILQLAGVEKDLDKVQHLDRLIREALSWLEDIMCYVVGRYSEVMKVYMKQRLLYQAFM</sequence>
<proteinExistence type="predicted"/>
<evidence type="ECO:0000313" key="2">
    <source>
        <dbReference type="EMBL" id="KAF9491421.1"/>
    </source>
</evidence>
<evidence type="ECO:0000313" key="3">
    <source>
        <dbReference type="Proteomes" id="UP000807025"/>
    </source>
</evidence>
<reference evidence="2" key="1">
    <citation type="submission" date="2020-11" db="EMBL/GenBank/DDBJ databases">
        <authorList>
            <consortium name="DOE Joint Genome Institute"/>
            <person name="Ahrendt S."/>
            <person name="Riley R."/>
            <person name="Andreopoulos W."/>
            <person name="Labutti K."/>
            <person name="Pangilinan J."/>
            <person name="Ruiz-Duenas F.J."/>
            <person name="Barrasa J.M."/>
            <person name="Sanchez-Garcia M."/>
            <person name="Camarero S."/>
            <person name="Miyauchi S."/>
            <person name="Serrano A."/>
            <person name="Linde D."/>
            <person name="Babiker R."/>
            <person name="Drula E."/>
            <person name="Ayuso-Fernandez I."/>
            <person name="Pacheco R."/>
            <person name="Padilla G."/>
            <person name="Ferreira P."/>
            <person name="Barriuso J."/>
            <person name="Kellner H."/>
            <person name="Castanera R."/>
            <person name="Alfaro M."/>
            <person name="Ramirez L."/>
            <person name="Pisabarro A.G."/>
            <person name="Kuo A."/>
            <person name="Tritt A."/>
            <person name="Lipzen A."/>
            <person name="He G."/>
            <person name="Yan M."/>
            <person name="Ng V."/>
            <person name="Cullen D."/>
            <person name="Martin F."/>
            <person name="Rosso M.-N."/>
            <person name="Henrissat B."/>
            <person name="Hibbett D."/>
            <person name="Martinez A.T."/>
            <person name="Grigoriev I.V."/>
        </authorList>
    </citation>
    <scope>NUCLEOTIDE SEQUENCE</scope>
    <source>
        <strain evidence="2">ATCC 90797</strain>
    </source>
</reference>
<dbReference type="OrthoDB" id="3058782at2759"/>
<dbReference type="EMBL" id="MU154620">
    <property type="protein sequence ID" value="KAF9491421.1"/>
    <property type="molecule type" value="Genomic_DNA"/>
</dbReference>
<dbReference type="AlphaFoldDB" id="A0A9P6D3Q6"/>
<evidence type="ECO:0000256" key="1">
    <source>
        <dbReference type="SAM" id="MobiDB-lite"/>
    </source>
</evidence>
<accession>A0A9P6D3Q6</accession>
<feature type="compositionally biased region" description="Polar residues" evidence="1">
    <location>
        <begin position="32"/>
        <end position="45"/>
    </location>
</feature>
<keyword evidence="3" id="KW-1185">Reference proteome</keyword>
<organism evidence="2 3">
    <name type="scientific">Pleurotus eryngii</name>
    <name type="common">Boletus of the steppes</name>
    <dbReference type="NCBI Taxonomy" id="5323"/>
    <lineage>
        <taxon>Eukaryota</taxon>
        <taxon>Fungi</taxon>
        <taxon>Dikarya</taxon>
        <taxon>Basidiomycota</taxon>
        <taxon>Agaricomycotina</taxon>
        <taxon>Agaricomycetes</taxon>
        <taxon>Agaricomycetidae</taxon>
        <taxon>Agaricales</taxon>
        <taxon>Pleurotineae</taxon>
        <taxon>Pleurotaceae</taxon>
        <taxon>Pleurotus</taxon>
    </lineage>
</organism>
<protein>
    <submittedName>
        <fullName evidence="2">Uncharacterized protein</fullName>
    </submittedName>
</protein>